<keyword evidence="2" id="KW-1185">Reference proteome</keyword>
<proteinExistence type="predicted"/>
<dbReference type="Proteomes" id="UP000198480">
    <property type="component" value="Unassembled WGS sequence"/>
</dbReference>
<accession>A0A239H8L7</accession>
<sequence length="313" mass="35797">MLNVNFQSLELANQVTIQNIDNQPFPSNIEENSLLVKGNLYYYKIGQQNLSDGKVMESWLSYVLYAGLLKFRFKKTRYKINLGLSLREYYQNIRNYIAIKRQKKLSLFDGSKEISKTLDIVAFTISPNIYAQAIACTKITSHQSFIVLKFGIEDFEGIYYNPELTKEKQSYILGDGLGDHCISLNYDGPNQKKGIQEMQKELTQDAKIKKCIKQYFSNQIDRKISKLTSKNKKTPIIIIFEGNISEYIGEFIASLIKPNEVILKLSKPNTLASEGLYALDEFETYDAFNEKVGVSIGTDKTTFTSRKNNLLIS</sequence>
<dbReference type="EMBL" id="FZOK01000028">
    <property type="protein sequence ID" value="SNS77388.1"/>
    <property type="molecule type" value="Genomic_DNA"/>
</dbReference>
<evidence type="ECO:0000313" key="2">
    <source>
        <dbReference type="Proteomes" id="UP000198480"/>
    </source>
</evidence>
<dbReference type="AlphaFoldDB" id="A0A239H8L7"/>
<gene>
    <name evidence="1" type="ORF">SAMN06295967_1285</name>
</gene>
<evidence type="ECO:0000313" key="1">
    <source>
        <dbReference type="EMBL" id="SNS77388.1"/>
    </source>
</evidence>
<organism evidence="1 2">
    <name type="scientific">Belliella buryatensis</name>
    <dbReference type="NCBI Taxonomy" id="1500549"/>
    <lineage>
        <taxon>Bacteria</taxon>
        <taxon>Pseudomonadati</taxon>
        <taxon>Bacteroidota</taxon>
        <taxon>Cytophagia</taxon>
        <taxon>Cytophagales</taxon>
        <taxon>Cyclobacteriaceae</taxon>
        <taxon>Belliella</taxon>
    </lineage>
</organism>
<reference evidence="2" key="1">
    <citation type="submission" date="2017-06" db="EMBL/GenBank/DDBJ databases">
        <authorList>
            <person name="Varghese N."/>
            <person name="Submissions S."/>
        </authorList>
    </citation>
    <scope>NUCLEOTIDE SEQUENCE [LARGE SCALE GENOMIC DNA]</scope>
    <source>
        <strain evidence="2">5C</strain>
    </source>
</reference>
<evidence type="ECO:0008006" key="3">
    <source>
        <dbReference type="Google" id="ProtNLM"/>
    </source>
</evidence>
<name>A0A239H8L7_9BACT</name>
<protein>
    <recommendedName>
        <fullName evidence="3">Actin-like protein N-terminal domain-containing protein</fullName>
    </recommendedName>
</protein>